<evidence type="ECO:0000313" key="4">
    <source>
        <dbReference type="Proteomes" id="UP001152300"/>
    </source>
</evidence>
<organism evidence="3 4">
    <name type="scientific">Sclerotinia nivalis</name>
    <dbReference type="NCBI Taxonomy" id="352851"/>
    <lineage>
        <taxon>Eukaryota</taxon>
        <taxon>Fungi</taxon>
        <taxon>Dikarya</taxon>
        <taxon>Ascomycota</taxon>
        <taxon>Pezizomycotina</taxon>
        <taxon>Leotiomycetes</taxon>
        <taxon>Helotiales</taxon>
        <taxon>Sclerotiniaceae</taxon>
        <taxon>Sclerotinia</taxon>
    </lineage>
</organism>
<evidence type="ECO:0000259" key="2">
    <source>
        <dbReference type="Pfam" id="PF01738"/>
    </source>
</evidence>
<feature type="transmembrane region" description="Helical" evidence="1">
    <location>
        <begin position="25"/>
        <end position="49"/>
    </location>
</feature>
<dbReference type="Proteomes" id="UP001152300">
    <property type="component" value="Unassembled WGS sequence"/>
</dbReference>
<gene>
    <name evidence="3" type="ORF">OCU04_008034</name>
</gene>
<sequence>MSNSGINDTTSTDDATGTNEANGKVFVALVACFGVIGLYTTWTVFFPFIRQTFRTLSSYISSLIASPRSLLKPGTDVFTGNAETVRPVSSDAELKGDTVYIAEPTNANIKRNQGLIYFSDSSGIAPNNRALADEYARAGYLTIVINYWGRHQKIGRTQDEIEPWDGRDPKSEPSLDRRSCMVTNALDYLRDNRGVGYCAGAPPLMALLLQKPCPIQAAFIASPVRVRSQAYIKAPLSLAQSWDDRIVTVAQRHEQERELVNLASLNEKEKELLKSGELLPPAPWQMNLFSGVEHGFATKLLDRSRMTRDEIYAKRAAFNQSVMWFEAYMPVGGKKLSTTLYSWRMRYTLFHNARLRFLLQACSFFYKSSIFFKQFSESTISRT</sequence>
<accession>A0A9X0DGL5</accession>
<dbReference type="Gene3D" id="3.40.50.1820">
    <property type="entry name" value="alpha/beta hydrolase"/>
    <property type="match status" value="1"/>
</dbReference>
<dbReference type="Pfam" id="PF01738">
    <property type="entry name" value="DLH"/>
    <property type="match status" value="1"/>
</dbReference>
<evidence type="ECO:0000256" key="1">
    <source>
        <dbReference type="SAM" id="Phobius"/>
    </source>
</evidence>
<keyword evidence="1" id="KW-0812">Transmembrane</keyword>
<keyword evidence="1" id="KW-0472">Membrane</keyword>
<dbReference type="GO" id="GO:0016787">
    <property type="term" value="F:hydrolase activity"/>
    <property type="evidence" value="ECO:0007669"/>
    <property type="project" value="InterPro"/>
</dbReference>
<dbReference type="AlphaFoldDB" id="A0A9X0DGL5"/>
<dbReference type="OrthoDB" id="17560at2759"/>
<dbReference type="PANTHER" id="PTHR17630">
    <property type="entry name" value="DIENELACTONE HYDROLASE"/>
    <property type="match status" value="1"/>
</dbReference>
<dbReference type="PANTHER" id="PTHR17630:SF44">
    <property type="entry name" value="PROTEIN AIM2"/>
    <property type="match status" value="1"/>
</dbReference>
<reference evidence="3" key="1">
    <citation type="submission" date="2022-11" db="EMBL/GenBank/DDBJ databases">
        <title>Genome Resource of Sclerotinia nivalis Strain SnTB1, a Plant Pathogen Isolated from American Ginseng.</title>
        <authorList>
            <person name="Fan S."/>
        </authorList>
    </citation>
    <scope>NUCLEOTIDE SEQUENCE</scope>
    <source>
        <strain evidence="3">SnTB1</strain>
    </source>
</reference>
<keyword evidence="4" id="KW-1185">Reference proteome</keyword>
<dbReference type="EMBL" id="JAPEIS010000009">
    <property type="protein sequence ID" value="KAJ8062776.1"/>
    <property type="molecule type" value="Genomic_DNA"/>
</dbReference>
<feature type="domain" description="Dienelactone hydrolase" evidence="2">
    <location>
        <begin position="99"/>
        <end position="328"/>
    </location>
</feature>
<comment type="caution">
    <text evidence="3">The sequence shown here is derived from an EMBL/GenBank/DDBJ whole genome shotgun (WGS) entry which is preliminary data.</text>
</comment>
<keyword evidence="1" id="KW-1133">Transmembrane helix</keyword>
<dbReference type="InterPro" id="IPR002925">
    <property type="entry name" value="Dienelactn_hydro"/>
</dbReference>
<evidence type="ECO:0000313" key="3">
    <source>
        <dbReference type="EMBL" id="KAJ8062776.1"/>
    </source>
</evidence>
<protein>
    <recommendedName>
        <fullName evidence="2">Dienelactone hydrolase domain-containing protein</fullName>
    </recommendedName>
</protein>
<dbReference type="InterPro" id="IPR029058">
    <property type="entry name" value="AB_hydrolase_fold"/>
</dbReference>
<dbReference type="SUPFAM" id="SSF53474">
    <property type="entry name" value="alpha/beta-Hydrolases"/>
    <property type="match status" value="1"/>
</dbReference>
<name>A0A9X0DGL5_9HELO</name>
<proteinExistence type="predicted"/>